<dbReference type="OrthoDB" id="5275938at2759"/>
<comment type="caution">
    <text evidence="1">The sequence shown here is derived from an EMBL/GenBank/DDBJ whole genome shotgun (WGS) entry which is preliminary data.</text>
</comment>
<sequence length="128" mass="13966">MAELHKIAALSVTDMPLHILDKRGDLCLRVGMEAKSKTSTPCSFLVCSRALARSSPVFETMLYGGWLESRPEASAATSNWTAELPVDDAGTIEQLLSAMHGDFKFYGPINTSKSGDIRRIFELVVCAD</sequence>
<dbReference type="Proteomes" id="UP000756346">
    <property type="component" value="Unassembled WGS sequence"/>
</dbReference>
<dbReference type="InterPro" id="IPR011333">
    <property type="entry name" value="SKP1/BTB/POZ_sf"/>
</dbReference>
<dbReference type="AlphaFoldDB" id="A0A9P9BIM4"/>
<gene>
    <name evidence="1" type="ORF">B0I36DRAFT_369485</name>
</gene>
<accession>A0A9P9BIM4</accession>
<evidence type="ECO:0008006" key="3">
    <source>
        <dbReference type="Google" id="ProtNLM"/>
    </source>
</evidence>
<reference evidence="1" key="1">
    <citation type="journal article" date="2021" name="Nat. Commun.">
        <title>Genetic determinants of endophytism in the Arabidopsis root mycobiome.</title>
        <authorList>
            <person name="Mesny F."/>
            <person name="Miyauchi S."/>
            <person name="Thiergart T."/>
            <person name="Pickel B."/>
            <person name="Atanasova L."/>
            <person name="Karlsson M."/>
            <person name="Huettel B."/>
            <person name="Barry K.W."/>
            <person name="Haridas S."/>
            <person name="Chen C."/>
            <person name="Bauer D."/>
            <person name="Andreopoulos W."/>
            <person name="Pangilinan J."/>
            <person name="LaButti K."/>
            <person name="Riley R."/>
            <person name="Lipzen A."/>
            <person name="Clum A."/>
            <person name="Drula E."/>
            <person name="Henrissat B."/>
            <person name="Kohler A."/>
            <person name="Grigoriev I.V."/>
            <person name="Martin F.M."/>
            <person name="Hacquard S."/>
        </authorList>
    </citation>
    <scope>NUCLEOTIDE SEQUENCE</scope>
    <source>
        <strain evidence="1">MPI-CAGE-CH-0230</strain>
    </source>
</reference>
<organism evidence="1 2">
    <name type="scientific">Microdochium trichocladiopsis</name>
    <dbReference type="NCBI Taxonomy" id="1682393"/>
    <lineage>
        <taxon>Eukaryota</taxon>
        <taxon>Fungi</taxon>
        <taxon>Dikarya</taxon>
        <taxon>Ascomycota</taxon>
        <taxon>Pezizomycotina</taxon>
        <taxon>Sordariomycetes</taxon>
        <taxon>Xylariomycetidae</taxon>
        <taxon>Xylariales</taxon>
        <taxon>Microdochiaceae</taxon>
        <taxon>Microdochium</taxon>
    </lineage>
</organism>
<protein>
    <recommendedName>
        <fullName evidence="3">BTB domain-containing protein</fullName>
    </recommendedName>
</protein>
<dbReference type="Gene3D" id="3.30.710.10">
    <property type="entry name" value="Potassium Channel Kv1.1, Chain A"/>
    <property type="match status" value="1"/>
</dbReference>
<proteinExistence type="predicted"/>
<evidence type="ECO:0000313" key="1">
    <source>
        <dbReference type="EMBL" id="KAH7014538.1"/>
    </source>
</evidence>
<keyword evidence="2" id="KW-1185">Reference proteome</keyword>
<dbReference type="EMBL" id="JAGTJQ010000013">
    <property type="protein sequence ID" value="KAH7014538.1"/>
    <property type="molecule type" value="Genomic_DNA"/>
</dbReference>
<evidence type="ECO:0000313" key="2">
    <source>
        <dbReference type="Proteomes" id="UP000756346"/>
    </source>
</evidence>
<dbReference type="RefSeq" id="XP_046005505.1">
    <property type="nucleotide sequence ID" value="XM_046159781.1"/>
</dbReference>
<name>A0A9P9BIM4_9PEZI</name>
<dbReference type="GeneID" id="70189327"/>